<dbReference type="Gene3D" id="1.10.8.1080">
    <property type="match status" value="1"/>
</dbReference>
<evidence type="ECO:0000313" key="9">
    <source>
        <dbReference type="EMBL" id="KFH46037.1"/>
    </source>
</evidence>
<dbReference type="PROSITE" id="PS50012">
    <property type="entry name" value="RCC1_3"/>
    <property type="match status" value="1"/>
</dbReference>
<evidence type="ECO:0000256" key="1">
    <source>
        <dbReference type="ARBA" id="ARBA00006198"/>
    </source>
</evidence>
<dbReference type="FunFam" id="3.40.50.10490:FF:000014">
    <property type="entry name" value="N-acetylmuramic acid 6-phosphate etherase"/>
    <property type="match status" value="1"/>
</dbReference>
<dbReference type="InterPro" id="IPR002731">
    <property type="entry name" value="ATPase_BadF"/>
</dbReference>
<evidence type="ECO:0000256" key="2">
    <source>
        <dbReference type="ARBA" id="ARBA00012122"/>
    </source>
</evidence>
<evidence type="ECO:0000256" key="7">
    <source>
        <dbReference type="PROSITE-ProRule" id="PRU00235"/>
    </source>
</evidence>
<dbReference type="InterPro" id="IPR005486">
    <property type="entry name" value="Glucokinase_regulatory_CS"/>
</dbReference>
<protein>
    <recommendedName>
        <fullName evidence="3">N-acetyl-D-glucosamine kinase</fullName>
        <ecNumber evidence="2">2.7.1.59</ecNumber>
    </recommendedName>
    <alternativeName>
        <fullName evidence="6">GlcNAc kinase</fullName>
    </alternativeName>
</protein>
<dbReference type="GO" id="GO:0009750">
    <property type="term" value="P:response to fructose"/>
    <property type="evidence" value="ECO:0007669"/>
    <property type="project" value="TreeGrafter"/>
</dbReference>
<proteinExistence type="inferred from homology"/>
<sequence length="662" mass="69948">MVQLAGLQTEERNAQSVGIDRVSERELCHILNRQDAQIPKAVEACIPVIANVISTLAERVRKGGRVFYIGAGTSGRLGVLDASEIPPTYSAPADQFIALIAGGDYALRKAREGAEDSRFGAVTDLEPFTLDPETDSLVGIASSGRTPYVLGGLEYAKSLGCVTVGLVCVEPSAVGSEGNADYLIAPVTGPEVVTGSTRMKAGTATKLVLNMISTGIMIRIGKTYGNLMIDLKATNIKLQQRAKNILRFVGGKECTQSDDELEQILEACHGSVKLAAATIVLKVPVAEAEERLRRHKGVLAHVFQEEESLRHANGHGKLASDLVLCVDAGGTSCKAVIMSPNGLKLLGVTGPCNVTTVGVGVAIETISRAVQIALDSHQDTRGHPLETVSFSRVWLGMAGYDRQSLKPLINKALSELFKLPLDGGLTVSSDIDILPAALTSKPDVENAIVLIAGTGAIAQSYARQGNHFQRTARAGGWGRLLGDDGSGYAIGRSAIRKTLRMCDLHRMRRSVGADGVSLTPLAQAVLNHFQSQDPNCNPATLLDTLVLPSVFTHEEQNSDLAVTKNIASAAEVVFSMVKQDAEAAKIVDDAAASVADLVAMLVEAQRIDLSKSAVVLGGGLMGSPMYRAEVLSRIEKKCGKVAHVESVEVPATVGAQSLLDRA</sequence>
<organism evidence="9 10">
    <name type="scientific">Hapsidospora chrysogenum (strain ATCC 11550 / CBS 779.69 / DSM 880 / IAM 14645 / JCM 23072 / IMI 49137)</name>
    <name type="common">Acremonium chrysogenum</name>
    <dbReference type="NCBI Taxonomy" id="857340"/>
    <lineage>
        <taxon>Eukaryota</taxon>
        <taxon>Fungi</taxon>
        <taxon>Dikarya</taxon>
        <taxon>Ascomycota</taxon>
        <taxon>Pezizomycotina</taxon>
        <taxon>Sordariomycetes</taxon>
        <taxon>Hypocreomycetidae</taxon>
        <taxon>Hypocreales</taxon>
        <taxon>Bionectriaceae</taxon>
        <taxon>Hapsidospora</taxon>
    </lineage>
</organism>
<dbReference type="NCBIfam" id="TIGR00274">
    <property type="entry name" value="N-acetylmuramic acid 6-phosphate etherase"/>
    <property type="match status" value="1"/>
</dbReference>
<evidence type="ECO:0000256" key="5">
    <source>
        <dbReference type="ARBA" id="ARBA00023277"/>
    </source>
</evidence>
<dbReference type="InterPro" id="IPR001347">
    <property type="entry name" value="SIS_dom"/>
</dbReference>
<dbReference type="GO" id="GO:0005654">
    <property type="term" value="C:nucleoplasm"/>
    <property type="evidence" value="ECO:0007669"/>
    <property type="project" value="TreeGrafter"/>
</dbReference>
<dbReference type="PANTHER" id="PTHR10088">
    <property type="entry name" value="GLUCOKINASE REGULATORY PROTEIN"/>
    <property type="match status" value="1"/>
</dbReference>
<dbReference type="Gene3D" id="3.30.420.40">
    <property type="match status" value="2"/>
</dbReference>
<dbReference type="PANTHER" id="PTHR10088:SF4">
    <property type="entry name" value="GLUCOKINASE REGULATORY PROTEIN"/>
    <property type="match status" value="1"/>
</dbReference>
<dbReference type="InterPro" id="IPR046348">
    <property type="entry name" value="SIS_dom_sf"/>
</dbReference>
<feature type="domain" description="SIS" evidence="8">
    <location>
        <begin position="56"/>
        <end position="222"/>
    </location>
</feature>
<dbReference type="InterPro" id="IPR040190">
    <property type="entry name" value="MURQ/GCKR"/>
</dbReference>
<evidence type="ECO:0000259" key="8">
    <source>
        <dbReference type="PROSITE" id="PS51464"/>
    </source>
</evidence>
<dbReference type="InterPro" id="IPR043129">
    <property type="entry name" value="ATPase_NBD"/>
</dbReference>
<dbReference type="HOGENOM" id="CLU_022562_0_0_1"/>
<dbReference type="InterPro" id="IPR005488">
    <property type="entry name" value="Etherase_MurQ"/>
</dbReference>
<evidence type="ECO:0000256" key="6">
    <source>
        <dbReference type="ARBA" id="ARBA00031123"/>
    </source>
</evidence>
<dbReference type="GO" id="GO:0004857">
    <property type="term" value="F:enzyme inhibitor activity"/>
    <property type="evidence" value="ECO:0007669"/>
    <property type="project" value="TreeGrafter"/>
</dbReference>
<keyword evidence="10" id="KW-1185">Reference proteome</keyword>
<dbReference type="Pfam" id="PF22645">
    <property type="entry name" value="GKRP_SIS_N"/>
    <property type="match status" value="1"/>
</dbReference>
<dbReference type="CDD" id="cd05007">
    <property type="entry name" value="SIS_Etherase"/>
    <property type="match status" value="1"/>
</dbReference>
<evidence type="ECO:0000313" key="10">
    <source>
        <dbReference type="Proteomes" id="UP000029964"/>
    </source>
</evidence>
<dbReference type="GO" id="GO:0045127">
    <property type="term" value="F:N-acetylglucosamine kinase activity"/>
    <property type="evidence" value="ECO:0007669"/>
    <property type="project" value="UniProtKB-EC"/>
</dbReference>
<dbReference type="CDD" id="cd24007">
    <property type="entry name" value="ASKHA_NBD_eukNAGK-like"/>
    <property type="match status" value="1"/>
</dbReference>
<dbReference type="NCBIfam" id="NF009222">
    <property type="entry name" value="PRK12570.1"/>
    <property type="match status" value="1"/>
</dbReference>
<dbReference type="GO" id="GO:0005829">
    <property type="term" value="C:cytosol"/>
    <property type="evidence" value="ECO:0007669"/>
    <property type="project" value="TreeGrafter"/>
</dbReference>
<name>A0A086T9K5_HAPC1</name>
<dbReference type="SUPFAM" id="SSF53697">
    <property type="entry name" value="SIS domain"/>
    <property type="match status" value="1"/>
</dbReference>
<dbReference type="GO" id="GO:0016835">
    <property type="term" value="F:carbon-oxygen lyase activity"/>
    <property type="evidence" value="ECO:0007669"/>
    <property type="project" value="InterPro"/>
</dbReference>
<dbReference type="Pfam" id="PF01869">
    <property type="entry name" value="BcrAD_BadFG"/>
    <property type="match status" value="1"/>
</dbReference>
<dbReference type="GO" id="GO:0030246">
    <property type="term" value="F:carbohydrate binding"/>
    <property type="evidence" value="ECO:0007669"/>
    <property type="project" value="TreeGrafter"/>
</dbReference>
<comment type="similarity">
    <text evidence="1">Belongs to the eukaryotic-type N-acetylglucosamine kinase family.</text>
</comment>
<dbReference type="GO" id="GO:0046348">
    <property type="term" value="P:amino sugar catabolic process"/>
    <property type="evidence" value="ECO:0007669"/>
    <property type="project" value="InterPro"/>
</dbReference>
<dbReference type="GO" id="GO:0042593">
    <property type="term" value="P:glucose homeostasis"/>
    <property type="evidence" value="ECO:0007669"/>
    <property type="project" value="TreeGrafter"/>
</dbReference>
<accession>A0A086T9K5</accession>
<dbReference type="HAMAP" id="MF_00068">
    <property type="entry name" value="MurQ"/>
    <property type="match status" value="1"/>
</dbReference>
<gene>
    <name evidence="9" type="ORF">ACRE_031600</name>
</gene>
<evidence type="ECO:0000256" key="3">
    <source>
        <dbReference type="ARBA" id="ARBA00014974"/>
    </source>
</evidence>
<dbReference type="SUPFAM" id="SSF53067">
    <property type="entry name" value="Actin-like ATPase domain"/>
    <property type="match status" value="2"/>
</dbReference>
<dbReference type="AlphaFoldDB" id="A0A086T9K5"/>
<dbReference type="STRING" id="857340.A0A086T9K5"/>
<keyword evidence="5" id="KW-0119">Carbohydrate metabolism</keyword>
<dbReference type="GO" id="GO:0070095">
    <property type="term" value="F:fructose-6-phosphate binding"/>
    <property type="evidence" value="ECO:0007669"/>
    <property type="project" value="TreeGrafter"/>
</dbReference>
<dbReference type="GO" id="GO:0019899">
    <property type="term" value="F:enzyme binding"/>
    <property type="evidence" value="ECO:0007669"/>
    <property type="project" value="TreeGrafter"/>
</dbReference>
<keyword evidence="4" id="KW-0456">Lyase</keyword>
<dbReference type="OrthoDB" id="311172at2759"/>
<evidence type="ECO:0000256" key="4">
    <source>
        <dbReference type="ARBA" id="ARBA00023239"/>
    </source>
</evidence>
<dbReference type="Gene3D" id="3.40.50.10490">
    <property type="entry name" value="Glucose-6-phosphate isomerase like protein, domain 1"/>
    <property type="match status" value="1"/>
</dbReference>
<dbReference type="EMBL" id="JPKY01000024">
    <property type="protein sequence ID" value="KFH46037.1"/>
    <property type="molecule type" value="Genomic_DNA"/>
</dbReference>
<dbReference type="Proteomes" id="UP000029964">
    <property type="component" value="Unassembled WGS sequence"/>
</dbReference>
<dbReference type="PROSITE" id="PS51464">
    <property type="entry name" value="SIS"/>
    <property type="match status" value="1"/>
</dbReference>
<feature type="repeat" description="RCC1" evidence="7">
    <location>
        <begin position="64"/>
        <end position="112"/>
    </location>
</feature>
<dbReference type="PROSITE" id="PS01272">
    <property type="entry name" value="GCKR"/>
    <property type="match status" value="1"/>
</dbReference>
<comment type="caution">
    <text evidence="9">The sequence shown here is derived from an EMBL/GenBank/DDBJ whole genome shotgun (WGS) entry which is preliminary data.</text>
</comment>
<reference evidence="10" key="1">
    <citation type="journal article" date="2014" name="Genome Announc.">
        <title>Genome sequence and annotation of Acremonium chrysogenum, producer of the beta-lactam antibiotic cephalosporin C.</title>
        <authorList>
            <person name="Terfehr D."/>
            <person name="Dahlmann T.A."/>
            <person name="Specht T."/>
            <person name="Zadra I."/>
            <person name="Kuernsteiner H."/>
            <person name="Kueck U."/>
        </authorList>
    </citation>
    <scope>NUCLEOTIDE SEQUENCE [LARGE SCALE GENOMIC DNA]</scope>
    <source>
        <strain evidence="10">ATCC 11550 / CBS 779.69 / DSM 880 / IAM 14645 / JCM 23072 / IMI 49137</strain>
    </source>
</reference>
<dbReference type="InterPro" id="IPR000408">
    <property type="entry name" value="Reg_chr_condens"/>
</dbReference>
<dbReference type="EC" id="2.7.1.59" evidence="2"/>
<dbReference type="NCBIfam" id="NF003915">
    <property type="entry name" value="PRK05441.1"/>
    <property type="match status" value="1"/>
</dbReference>